<comment type="caution">
    <text evidence="2">The sequence shown here is derived from an EMBL/GenBank/DDBJ whole genome shotgun (WGS) entry which is preliminary data.</text>
</comment>
<dbReference type="PANTHER" id="PTHR35006:SF1">
    <property type="entry name" value="BLL2941 PROTEIN"/>
    <property type="match status" value="1"/>
</dbReference>
<feature type="domain" description="VOC" evidence="1">
    <location>
        <begin position="3"/>
        <end position="123"/>
    </location>
</feature>
<dbReference type="Gene3D" id="3.10.180.10">
    <property type="entry name" value="2,3-Dihydroxybiphenyl 1,2-Dioxygenase, domain 1"/>
    <property type="match status" value="1"/>
</dbReference>
<feature type="non-terminal residue" evidence="2">
    <location>
        <position position="1"/>
    </location>
</feature>
<evidence type="ECO:0000313" key="2">
    <source>
        <dbReference type="EMBL" id="KKM21345.1"/>
    </source>
</evidence>
<dbReference type="PROSITE" id="PS51819">
    <property type="entry name" value="VOC"/>
    <property type="match status" value="1"/>
</dbReference>
<accession>A0A0F9L0K8</accession>
<dbReference type="SUPFAM" id="SSF54593">
    <property type="entry name" value="Glyoxalase/Bleomycin resistance protein/Dihydroxybiphenyl dioxygenase"/>
    <property type="match status" value="1"/>
</dbReference>
<dbReference type="PANTHER" id="PTHR35006">
    <property type="entry name" value="GLYOXALASE FAMILY PROTEIN (AFU_ORTHOLOGUE AFUA_5G14830)"/>
    <property type="match status" value="1"/>
</dbReference>
<sequence>TAMIGYVTLGTNDLQRGAAFYDALFAEMGAKRLWDLGTMIAWGVAMDKPAVVLTQPFDGQSASVGNGMMVALVVKSKDMVDRVYQKAIALGAKDEGPNGPRGEQFYAGYFRDLDGNKLNVFCMG</sequence>
<gene>
    <name evidence="2" type="ORF">LCGC14_1636390</name>
</gene>
<dbReference type="EMBL" id="LAZR01013573">
    <property type="protein sequence ID" value="KKM21345.1"/>
    <property type="molecule type" value="Genomic_DNA"/>
</dbReference>
<dbReference type="InterPro" id="IPR029068">
    <property type="entry name" value="Glyas_Bleomycin-R_OHBP_Dase"/>
</dbReference>
<reference evidence="2" key="1">
    <citation type="journal article" date="2015" name="Nature">
        <title>Complex archaea that bridge the gap between prokaryotes and eukaryotes.</title>
        <authorList>
            <person name="Spang A."/>
            <person name="Saw J.H."/>
            <person name="Jorgensen S.L."/>
            <person name="Zaremba-Niedzwiedzka K."/>
            <person name="Martijn J."/>
            <person name="Lind A.E."/>
            <person name="van Eijk R."/>
            <person name="Schleper C."/>
            <person name="Guy L."/>
            <person name="Ettema T.J."/>
        </authorList>
    </citation>
    <scope>NUCLEOTIDE SEQUENCE</scope>
</reference>
<dbReference type="Pfam" id="PF00903">
    <property type="entry name" value="Glyoxalase"/>
    <property type="match status" value="1"/>
</dbReference>
<dbReference type="InterPro" id="IPR004360">
    <property type="entry name" value="Glyas_Fos-R_dOase_dom"/>
</dbReference>
<protein>
    <recommendedName>
        <fullName evidence="1">VOC domain-containing protein</fullName>
    </recommendedName>
</protein>
<name>A0A0F9L0K8_9ZZZZ</name>
<dbReference type="CDD" id="cd07262">
    <property type="entry name" value="VOC_like"/>
    <property type="match status" value="1"/>
</dbReference>
<proteinExistence type="predicted"/>
<evidence type="ECO:0000259" key="1">
    <source>
        <dbReference type="PROSITE" id="PS51819"/>
    </source>
</evidence>
<dbReference type="InterPro" id="IPR037523">
    <property type="entry name" value="VOC_core"/>
</dbReference>
<organism evidence="2">
    <name type="scientific">marine sediment metagenome</name>
    <dbReference type="NCBI Taxonomy" id="412755"/>
    <lineage>
        <taxon>unclassified sequences</taxon>
        <taxon>metagenomes</taxon>
        <taxon>ecological metagenomes</taxon>
    </lineage>
</organism>
<dbReference type="AlphaFoldDB" id="A0A0F9L0K8"/>